<keyword evidence="3" id="KW-1185">Reference proteome</keyword>
<feature type="region of interest" description="Disordered" evidence="1">
    <location>
        <begin position="1"/>
        <end position="61"/>
    </location>
</feature>
<organism evidence="2 3">
    <name type="scientific">Olea europaea subsp. europaea</name>
    <dbReference type="NCBI Taxonomy" id="158383"/>
    <lineage>
        <taxon>Eukaryota</taxon>
        <taxon>Viridiplantae</taxon>
        <taxon>Streptophyta</taxon>
        <taxon>Embryophyta</taxon>
        <taxon>Tracheophyta</taxon>
        <taxon>Spermatophyta</taxon>
        <taxon>Magnoliopsida</taxon>
        <taxon>eudicotyledons</taxon>
        <taxon>Gunneridae</taxon>
        <taxon>Pentapetalae</taxon>
        <taxon>asterids</taxon>
        <taxon>lamiids</taxon>
        <taxon>Lamiales</taxon>
        <taxon>Oleaceae</taxon>
        <taxon>Oleeae</taxon>
        <taxon>Olea</taxon>
    </lineage>
</organism>
<dbReference type="Proteomes" id="UP000594638">
    <property type="component" value="Unassembled WGS sequence"/>
</dbReference>
<name>A0A8S0T2M7_OLEEU</name>
<dbReference type="Gramene" id="OE9A111415T1">
    <property type="protein sequence ID" value="OE9A111415C1"/>
    <property type="gene ID" value="OE9A111415"/>
</dbReference>
<gene>
    <name evidence="2" type="ORF">OLEA9_A111415</name>
</gene>
<feature type="region of interest" description="Disordered" evidence="1">
    <location>
        <begin position="148"/>
        <end position="181"/>
    </location>
</feature>
<evidence type="ECO:0000313" key="3">
    <source>
        <dbReference type="Proteomes" id="UP000594638"/>
    </source>
</evidence>
<dbReference type="EMBL" id="CACTIH010005601">
    <property type="protein sequence ID" value="CAA2998700.1"/>
    <property type="molecule type" value="Genomic_DNA"/>
</dbReference>
<sequence length="181" mass="19343">MVETRRGEVEEESSKGGFEDDEESGDSEDEVDSNESGGDESGDGNDEDFDDCDSGDSDGEIAGASLTRAKVEEMLLAQRTLIGIPLHTVKLEIIQHVTNEFVRLREFISTLVPPSGSATTVPTAEAKNEPIDIGSLLHGGCGMYFEPRMNDDDDEVASSGWGNREDKPVASTSGVAEVDGK</sequence>
<evidence type="ECO:0000256" key="1">
    <source>
        <dbReference type="SAM" id="MobiDB-lite"/>
    </source>
</evidence>
<dbReference type="AlphaFoldDB" id="A0A8S0T2M7"/>
<comment type="caution">
    <text evidence="2">The sequence shown here is derived from an EMBL/GenBank/DDBJ whole genome shotgun (WGS) entry which is preliminary data.</text>
</comment>
<reference evidence="2 3" key="1">
    <citation type="submission" date="2019-12" db="EMBL/GenBank/DDBJ databases">
        <authorList>
            <person name="Alioto T."/>
            <person name="Alioto T."/>
            <person name="Gomez Garrido J."/>
        </authorList>
    </citation>
    <scope>NUCLEOTIDE SEQUENCE [LARGE SCALE GENOMIC DNA]</scope>
</reference>
<feature type="compositionally biased region" description="Acidic residues" evidence="1">
    <location>
        <begin position="19"/>
        <end position="59"/>
    </location>
</feature>
<accession>A0A8S0T2M7</accession>
<proteinExistence type="predicted"/>
<protein>
    <submittedName>
        <fullName evidence="2">Uncharacterized protein</fullName>
    </submittedName>
</protein>
<feature type="compositionally biased region" description="Basic and acidic residues" evidence="1">
    <location>
        <begin position="1"/>
        <end position="18"/>
    </location>
</feature>
<evidence type="ECO:0000313" key="2">
    <source>
        <dbReference type="EMBL" id="CAA2998700.1"/>
    </source>
</evidence>